<dbReference type="Proteomes" id="UP001174909">
    <property type="component" value="Unassembled WGS sequence"/>
</dbReference>
<dbReference type="AlphaFoldDB" id="A0AA35WPH7"/>
<accession>A0AA35WPH7</accession>
<dbReference type="PROSITE" id="PS00745">
    <property type="entry name" value="RF_PROK_I"/>
    <property type="match status" value="1"/>
</dbReference>
<dbReference type="PANTHER" id="PTHR43116">
    <property type="entry name" value="PEPTIDE CHAIN RELEASE FACTOR 2"/>
    <property type="match status" value="1"/>
</dbReference>
<dbReference type="InterPro" id="IPR004374">
    <property type="entry name" value="PrfB"/>
</dbReference>
<dbReference type="Pfam" id="PF03462">
    <property type="entry name" value="PCRF"/>
    <property type="match status" value="1"/>
</dbReference>
<dbReference type="FunFam" id="3.30.160.20:FF:000004">
    <property type="entry name" value="Peptide chain release factor 1"/>
    <property type="match status" value="1"/>
</dbReference>
<dbReference type="GO" id="GO:0005737">
    <property type="term" value="C:cytoplasm"/>
    <property type="evidence" value="ECO:0007669"/>
    <property type="project" value="InterPro"/>
</dbReference>
<evidence type="ECO:0000256" key="2">
    <source>
        <dbReference type="ARBA" id="ARBA00022917"/>
    </source>
</evidence>
<keyword evidence="2" id="KW-0648">Protein biosynthesis</keyword>
<dbReference type="GO" id="GO:0016149">
    <property type="term" value="F:translation release factor activity, codon specific"/>
    <property type="evidence" value="ECO:0007669"/>
    <property type="project" value="InterPro"/>
</dbReference>
<dbReference type="Gene3D" id="1.20.58.410">
    <property type="entry name" value="Release factor"/>
    <property type="match status" value="1"/>
</dbReference>
<dbReference type="InterPro" id="IPR005139">
    <property type="entry name" value="PCRF"/>
</dbReference>
<dbReference type="Pfam" id="PF00472">
    <property type="entry name" value="RF-1"/>
    <property type="match status" value="1"/>
</dbReference>
<evidence type="ECO:0000313" key="5">
    <source>
        <dbReference type="Proteomes" id="UP001174909"/>
    </source>
</evidence>
<dbReference type="Gene3D" id="3.30.160.20">
    <property type="match status" value="1"/>
</dbReference>
<feature type="non-terminal residue" evidence="4">
    <location>
        <position position="1"/>
    </location>
</feature>
<evidence type="ECO:0000259" key="3">
    <source>
        <dbReference type="PROSITE" id="PS00745"/>
    </source>
</evidence>
<reference evidence="4" key="1">
    <citation type="submission" date="2023-03" db="EMBL/GenBank/DDBJ databases">
        <authorList>
            <person name="Steffen K."/>
            <person name="Cardenas P."/>
        </authorList>
    </citation>
    <scope>NUCLEOTIDE SEQUENCE</scope>
</reference>
<dbReference type="Gene3D" id="3.30.70.1660">
    <property type="match status" value="1"/>
</dbReference>
<dbReference type="EMBL" id="CASHTH010002314">
    <property type="protein sequence ID" value="CAI8028029.1"/>
    <property type="molecule type" value="Genomic_DNA"/>
</dbReference>
<dbReference type="InterPro" id="IPR000352">
    <property type="entry name" value="Pep_chain_release_fac_I"/>
</dbReference>
<dbReference type="SUPFAM" id="SSF75620">
    <property type="entry name" value="Release factor"/>
    <property type="match status" value="1"/>
</dbReference>
<keyword evidence="5" id="KW-1185">Reference proteome</keyword>
<dbReference type="InterPro" id="IPR045853">
    <property type="entry name" value="Pep_chain_release_fac_I_sf"/>
</dbReference>
<feature type="domain" description="Prokaryotic-type class I peptide chain release factors" evidence="3">
    <location>
        <begin position="224"/>
        <end position="240"/>
    </location>
</feature>
<dbReference type="PANTHER" id="PTHR43116:SF3">
    <property type="entry name" value="CLASS I PEPTIDE CHAIN RELEASE FACTOR"/>
    <property type="match status" value="1"/>
</dbReference>
<comment type="similarity">
    <text evidence="1">Belongs to the prokaryotic/mitochondrial release factor family.</text>
</comment>
<proteinExistence type="inferred from homology"/>
<sequence>EVIFDLAEKRKELTELEEATIAPDFWSNTQRVQKVNQRIAIIRDEVGTYEDLALKIEDIQTLLELATEENDGSLQNEIADGLGDVTHRLEQMELRLMLTGEFDENNAILNIHAGAGGIDAQDWAGMLMRMYLRWCDQRGYQTEIVDLTSGDEAGIKGTTILVTGASAYGYLQAEAGVHRLVRLSPYDFNKRRHTSFAALGVTPEIDDTVEVDIQPDDLRIDFYRASGAGGQHVNVTDSAVRITHKPTGLIVQCQNERSQHKNREIAMKLLRSRLHEKYRAEREAELSKQRSERLDIDFGSQIRSYVLHPYQRVKDLRTNVETG</sequence>
<comment type="caution">
    <text evidence="4">The sequence shown here is derived from an EMBL/GenBank/DDBJ whole genome shotgun (WGS) entry which is preliminary data.</text>
</comment>
<dbReference type="NCBIfam" id="TIGR00020">
    <property type="entry name" value="prfB"/>
    <property type="match status" value="1"/>
</dbReference>
<gene>
    <name evidence="4" type="ORF">GBAR_LOCUS15979</name>
</gene>
<evidence type="ECO:0000313" key="4">
    <source>
        <dbReference type="EMBL" id="CAI8028029.1"/>
    </source>
</evidence>
<evidence type="ECO:0000256" key="1">
    <source>
        <dbReference type="ARBA" id="ARBA00010835"/>
    </source>
</evidence>
<name>A0AA35WPH7_GEOBA</name>
<dbReference type="SMART" id="SM00937">
    <property type="entry name" value="PCRF"/>
    <property type="match status" value="1"/>
</dbReference>
<organism evidence="4 5">
    <name type="scientific">Geodia barretti</name>
    <name type="common">Barrett's horny sponge</name>
    <dbReference type="NCBI Taxonomy" id="519541"/>
    <lineage>
        <taxon>Eukaryota</taxon>
        <taxon>Metazoa</taxon>
        <taxon>Porifera</taxon>
        <taxon>Demospongiae</taxon>
        <taxon>Heteroscleromorpha</taxon>
        <taxon>Tetractinellida</taxon>
        <taxon>Astrophorina</taxon>
        <taxon>Geodiidae</taxon>
        <taxon>Geodia</taxon>
    </lineage>
</organism>
<protein>
    <submittedName>
        <fullName evidence="4">Peptide chain release factor 2</fullName>
    </submittedName>
</protein>
<dbReference type="HAMAP" id="MF_00094">
    <property type="entry name" value="Rel_fac_2"/>
    <property type="match status" value="1"/>
</dbReference>